<evidence type="ECO:0000259" key="6">
    <source>
        <dbReference type="Pfam" id="PF06271"/>
    </source>
</evidence>
<proteinExistence type="predicted"/>
<dbReference type="AlphaFoldDB" id="A0A9X1KXN2"/>
<protein>
    <submittedName>
        <fullName evidence="7">RDD family protein</fullName>
    </submittedName>
</protein>
<evidence type="ECO:0000256" key="3">
    <source>
        <dbReference type="ARBA" id="ARBA00022989"/>
    </source>
</evidence>
<dbReference type="PANTHER" id="PTHR38480">
    <property type="entry name" value="SLR0254 PROTEIN"/>
    <property type="match status" value="1"/>
</dbReference>
<keyword evidence="3 5" id="KW-1133">Transmembrane helix</keyword>
<dbReference type="Proteomes" id="UP001139409">
    <property type="component" value="Unassembled WGS sequence"/>
</dbReference>
<evidence type="ECO:0000256" key="4">
    <source>
        <dbReference type="ARBA" id="ARBA00023136"/>
    </source>
</evidence>
<organism evidence="7 8">
    <name type="scientific">Fulvivirga sedimenti</name>
    <dbReference type="NCBI Taxonomy" id="2879465"/>
    <lineage>
        <taxon>Bacteria</taxon>
        <taxon>Pseudomonadati</taxon>
        <taxon>Bacteroidota</taxon>
        <taxon>Cytophagia</taxon>
        <taxon>Cytophagales</taxon>
        <taxon>Fulvivirgaceae</taxon>
        <taxon>Fulvivirga</taxon>
    </lineage>
</organism>
<keyword evidence="4 5" id="KW-0472">Membrane</keyword>
<feature type="transmembrane region" description="Helical" evidence="5">
    <location>
        <begin position="53"/>
        <end position="70"/>
    </location>
</feature>
<comment type="caution">
    <text evidence="7">The sequence shown here is derived from an EMBL/GenBank/DDBJ whole genome shotgun (WGS) entry which is preliminary data.</text>
</comment>
<dbReference type="EMBL" id="JAIXNE010000001">
    <property type="protein sequence ID" value="MCA6074357.1"/>
    <property type="molecule type" value="Genomic_DNA"/>
</dbReference>
<feature type="domain" description="RDD" evidence="6">
    <location>
        <begin position="18"/>
        <end position="140"/>
    </location>
</feature>
<reference evidence="7" key="1">
    <citation type="submission" date="2021-09" db="EMBL/GenBank/DDBJ databases">
        <title>Fulvivirga sp. isolated from coastal sediment.</title>
        <authorList>
            <person name="Yu H."/>
        </authorList>
    </citation>
    <scope>NUCLEOTIDE SEQUENCE</scope>
    <source>
        <strain evidence="7">1062</strain>
    </source>
</reference>
<dbReference type="InterPro" id="IPR010432">
    <property type="entry name" value="RDD"/>
</dbReference>
<evidence type="ECO:0000313" key="7">
    <source>
        <dbReference type="EMBL" id="MCA6074357.1"/>
    </source>
</evidence>
<comment type="subcellular location">
    <subcellularLocation>
        <location evidence="1">Membrane</location>
        <topology evidence="1">Multi-pass membrane protein</topology>
    </subcellularLocation>
</comment>
<feature type="transmembrane region" description="Helical" evidence="5">
    <location>
        <begin position="25"/>
        <end position="46"/>
    </location>
</feature>
<name>A0A9X1KXN2_9BACT</name>
<dbReference type="RefSeq" id="WP_225697451.1">
    <property type="nucleotide sequence ID" value="NZ_JAIXNE010000001.1"/>
</dbReference>
<gene>
    <name evidence="7" type="ORF">LDX50_05730</name>
</gene>
<dbReference type="PANTHER" id="PTHR38480:SF1">
    <property type="entry name" value="SLR0254 PROTEIN"/>
    <property type="match status" value="1"/>
</dbReference>
<keyword evidence="2 5" id="KW-0812">Transmembrane</keyword>
<evidence type="ECO:0000256" key="2">
    <source>
        <dbReference type="ARBA" id="ARBA00022692"/>
    </source>
</evidence>
<evidence type="ECO:0000313" key="8">
    <source>
        <dbReference type="Proteomes" id="UP001139409"/>
    </source>
</evidence>
<dbReference type="GO" id="GO:0016020">
    <property type="term" value="C:membrane"/>
    <property type="evidence" value="ECO:0007669"/>
    <property type="project" value="UniProtKB-SubCell"/>
</dbReference>
<feature type="transmembrane region" description="Helical" evidence="5">
    <location>
        <begin position="106"/>
        <end position="127"/>
    </location>
</feature>
<sequence length="235" mass="26219">MQTIQIQTTQNVGIQYAVAGLGERIGAYLLDSVIIGAYVIIVMFLLTSVGINTYWIFILFYLPAFFYHLISEALMDGQSIGKKQFGLKVVRLDGNPVTLGNYVMRWILRLVDISITSGAVALLSIAVTKEGQRIGDIAAGTTVVRLREQRPVQSHQVIEQIDSDYVPQFKSAASLRAEDIELIRQALSTYKSTGNVQPILAITEKVKEHLQIESDMPPVTFLYTILKDYSYLNSQ</sequence>
<dbReference type="Pfam" id="PF06271">
    <property type="entry name" value="RDD"/>
    <property type="match status" value="1"/>
</dbReference>
<evidence type="ECO:0000256" key="1">
    <source>
        <dbReference type="ARBA" id="ARBA00004141"/>
    </source>
</evidence>
<keyword evidence="8" id="KW-1185">Reference proteome</keyword>
<evidence type="ECO:0000256" key="5">
    <source>
        <dbReference type="SAM" id="Phobius"/>
    </source>
</evidence>
<accession>A0A9X1KXN2</accession>